<name>A0AAU7TAC3_9ACTN</name>
<evidence type="ECO:0000313" key="4">
    <source>
        <dbReference type="EMBL" id="XBV23736.1"/>
    </source>
</evidence>
<comment type="similarity">
    <text evidence="1">Belongs to the AHA1 family.</text>
</comment>
<evidence type="ECO:0000259" key="3">
    <source>
        <dbReference type="Pfam" id="PF08327"/>
    </source>
</evidence>
<dbReference type="AlphaFoldDB" id="A0AAU7TAC3"/>
<dbReference type="SUPFAM" id="SSF55961">
    <property type="entry name" value="Bet v1-like"/>
    <property type="match status" value="1"/>
</dbReference>
<dbReference type="Pfam" id="PF08327">
    <property type="entry name" value="AHSA1"/>
    <property type="match status" value="1"/>
</dbReference>
<dbReference type="RefSeq" id="WP_350276567.1">
    <property type="nucleotide sequence ID" value="NZ_CP158165.1"/>
</dbReference>
<protein>
    <submittedName>
        <fullName evidence="4">SRPBCC domain-containing protein</fullName>
    </submittedName>
</protein>
<reference evidence="4" key="1">
    <citation type="submission" date="2024-06" db="EMBL/GenBank/DDBJ databases">
        <title>Kribbella sp. strain HUAS MG21 genome sequences.</title>
        <authorList>
            <person name="Mo P."/>
        </authorList>
    </citation>
    <scope>NUCLEOTIDE SEQUENCE</scope>
    <source>
        <strain evidence="4">HUAS MG21</strain>
    </source>
</reference>
<evidence type="ECO:0000256" key="2">
    <source>
        <dbReference type="SAM" id="MobiDB-lite"/>
    </source>
</evidence>
<sequence>MSERSERPKDTADLVDRAGAERQRGGGTSDILHRVGVIAPLKEVHAALTTIDGLAGWWTEDTKGDTDGVIEFRFASAGGDGFDMKVLEAAPELVRWEVVGGPEEWIGTHVSFTLSQVDEFTIVLFKHEGWREPVEFMYHCSTKWATFLMSLKQYVETGKGDPAPNDVLVSNWH</sequence>
<organism evidence="4">
    <name type="scientific">Kribbella sp. HUAS MG21</name>
    <dbReference type="NCBI Taxonomy" id="3160966"/>
    <lineage>
        <taxon>Bacteria</taxon>
        <taxon>Bacillati</taxon>
        <taxon>Actinomycetota</taxon>
        <taxon>Actinomycetes</taxon>
        <taxon>Propionibacteriales</taxon>
        <taxon>Kribbellaceae</taxon>
        <taxon>Kribbella</taxon>
    </lineage>
</organism>
<proteinExistence type="inferred from homology"/>
<accession>A0AAU7TAC3</accession>
<gene>
    <name evidence="4" type="ORF">ABN611_34875</name>
</gene>
<dbReference type="Gene3D" id="3.30.530.20">
    <property type="match status" value="1"/>
</dbReference>
<feature type="region of interest" description="Disordered" evidence="2">
    <location>
        <begin position="1"/>
        <end position="27"/>
    </location>
</feature>
<evidence type="ECO:0000256" key="1">
    <source>
        <dbReference type="ARBA" id="ARBA00006817"/>
    </source>
</evidence>
<dbReference type="EMBL" id="CP158165">
    <property type="protein sequence ID" value="XBV23736.1"/>
    <property type="molecule type" value="Genomic_DNA"/>
</dbReference>
<feature type="domain" description="Activator of Hsp90 ATPase homologue 1/2-like C-terminal" evidence="3">
    <location>
        <begin position="39"/>
        <end position="156"/>
    </location>
</feature>
<dbReference type="InterPro" id="IPR013538">
    <property type="entry name" value="ASHA1/2-like_C"/>
</dbReference>
<feature type="compositionally biased region" description="Basic and acidic residues" evidence="2">
    <location>
        <begin position="1"/>
        <end position="24"/>
    </location>
</feature>
<dbReference type="CDD" id="cd07814">
    <property type="entry name" value="SRPBCC_CalC_Aha1-like"/>
    <property type="match status" value="1"/>
</dbReference>
<dbReference type="InterPro" id="IPR023393">
    <property type="entry name" value="START-like_dom_sf"/>
</dbReference>